<evidence type="ECO:0000313" key="1">
    <source>
        <dbReference type="EMBL" id="CAG9837093.1"/>
    </source>
</evidence>
<accession>A0A9N9T9P9</accession>
<dbReference type="EMBL" id="OU898282">
    <property type="protein sequence ID" value="CAG9837093.1"/>
    <property type="molecule type" value="Genomic_DNA"/>
</dbReference>
<organism evidence="1 2">
    <name type="scientific">Diabrotica balteata</name>
    <name type="common">Banded cucumber beetle</name>
    <dbReference type="NCBI Taxonomy" id="107213"/>
    <lineage>
        <taxon>Eukaryota</taxon>
        <taxon>Metazoa</taxon>
        <taxon>Ecdysozoa</taxon>
        <taxon>Arthropoda</taxon>
        <taxon>Hexapoda</taxon>
        <taxon>Insecta</taxon>
        <taxon>Pterygota</taxon>
        <taxon>Neoptera</taxon>
        <taxon>Endopterygota</taxon>
        <taxon>Coleoptera</taxon>
        <taxon>Polyphaga</taxon>
        <taxon>Cucujiformia</taxon>
        <taxon>Chrysomeloidea</taxon>
        <taxon>Chrysomelidae</taxon>
        <taxon>Galerucinae</taxon>
        <taxon>Diabroticina</taxon>
        <taxon>Diabroticites</taxon>
        <taxon>Diabrotica</taxon>
    </lineage>
</organism>
<feature type="non-terminal residue" evidence="1">
    <location>
        <position position="1"/>
    </location>
</feature>
<name>A0A9N9T9P9_DIABA</name>
<reference evidence="1" key="1">
    <citation type="submission" date="2022-01" db="EMBL/GenBank/DDBJ databases">
        <authorList>
            <person name="King R."/>
        </authorList>
    </citation>
    <scope>NUCLEOTIDE SEQUENCE</scope>
</reference>
<evidence type="ECO:0000313" key="2">
    <source>
        <dbReference type="Proteomes" id="UP001153709"/>
    </source>
</evidence>
<dbReference type="AlphaFoldDB" id="A0A9N9T9P9"/>
<dbReference type="Proteomes" id="UP001153709">
    <property type="component" value="Chromosome 7"/>
</dbReference>
<proteinExistence type="predicted"/>
<protein>
    <submittedName>
        <fullName evidence="1">Uncharacterized protein</fullName>
    </submittedName>
</protein>
<feature type="non-terminal residue" evidence="1">
    <location>
        <position position="38"/>
    </location>
</feature>
<sequence length="38" mass="4614">WTTNSNVLIEILFDYFDFTQKISVVPMERLLHNCHLYI</sequence>
<keyword evidence="2" id="KW-1185">Reference proteome</keyword>
<gene>
    <name evidence="1" type="ORF">DIABBA_LOCUS10114</name>
</gene>